<accession>A0A328E8Z2</accession>
<name>A0A328E8Z2_9ASTE</name>
<feature type="signal peptide" evidence="1">
    <location>
        <begin position="1"/>
        <end position="21"/>
    </location>
</feature>
<protein>
    <submittedName>
        <fullName evidence="2">Uncharacterized protein</fullName>
    </submittedName>
</protein>
<evidence type="ECO:0000256" key="1">
    <source>
        <dbReference type="SAM" id="SignalP"/>
    </source>
</evidence>
<dbReference type="Proteomes" id="UP000249390">
    <property type="component" value="Unassembled WGS sequence"/>
</dbReference>
<dbReference type="AlphaFoldDB" id="A0A328E8Z2"/>
<organism evidence="2 3">
    <name type="scientific">Cuscuta australis</name>
    <dbReference type="NCBI Taxonomy" id="267555"/>
    <lineage>
        <taxon>Eukaryota</taxon>
        <taxon>Viridiplantae</taxon>
        <taxon>Streptophyta</taxon>
        <taxon>Embryophyta</taxon>
        <taxon>Tracheophyta</taxon>
        <taxon>Spermatophyta</taxon>
        <taxon>Magnoliopsida</taxon>
        <taxon>eudicotyledons</taxon>
        <taxon>Gunneridae</taxon>
        <taxon>Pentapetalae</taxon>
        <taxon>asterids</taxon>
        <taxon>lamiids</taxon>
        <taxon>Solanales</taxon>
        <taxon>Convolvulaceae</taxon>
        <taxon>Cuscuteae</taxon>
        <taxon>Cuscuta</taxon>
        <taxon>Cuscuta subgen. Grammica</taxon>
        <taxon>Cuscuta sect. Cleistogrammica</taxon>
    </lineage>
</organism>
<evidence type="ECO:0000313" key="2">
    <source>
        <dbReference type="EMBL" id="RAL54382.1"/>
    </source>
</evidence>
<reference evidence="2 3" key="1">
    <citation type="submission" date="2018-06" db="EMBL/GenBank/DDBJ databases">
        <title>The Genome of Cuscuta australis (Dodder) Provides Insight into the Evolution of Plant Parasitism.</title>
        <authorList>
            <person name="Liu H."/>
        </authorList>
    </citation>
    <scope>NUCLEOTIDE SEQUENCE [LARGE SCALE GENOMIC DNA]</scope>
    <source>
        <strain evidence="3">cv. Yunnan</strain>
        <tissue evidence="2">Vines</tissue>
    </source>
</reference>
<comment type="caution">
    <text evidence="2">The sequence shown here is derived from an EMBL/GenBank/DDBJ whole genome shotgun (WGS) entry which is preliminary data.</text>
</comment>
<dbReference type="EMBL" id="NQVE01000009">
    <property type="protein sequence ID" value="RAL54382.1"/>
    <property type="molecule type" value="Genomic_DNA"/>
</dbReference>
<proteinExistence type="predicted"/>
<keyword evidence="3" id="KW-1185">Reference proteome</keyword>
<keyword evidence="1" id="KW-0732">Signal</keyword>
<feature type="chain" id="PRO_5016352279" evidence="1">
    <location>
        <begin position="22"/>
        <end position="113"/>
    </location>
</feature>
<gene>
    <name evidence="2" type="ORF">DM860_001510</name>
</gene>
<sequence length="113" mass="12088">MSKSIHLLSLSLVRSLPCTISQNITSTLGEVSSFHTHHSIDGSLYLLVATYTTPVVCFAAEVAGVCWDKEHACVVEVSLSLLGGEEEEGSNIIARRGTMTLDVQAGKMVLEVP</sequence>
<evidence type="ECO:0000313" key="3">
    <source>
        <dbReference type="Proteomes" id="UP000249390"/>
    </source>
</evidence>